<evidence type="ECO:0000256" key="1">
    <source>
        <dbReference type="ARBA" id="ARBA00004651"/>
    </source>
</evidence>
<dbReference type="InterPro" id="IPR004692">
    <property type="entry name" value="SecG"/>
</dbReference>
<keyword evidence="6" id="KW-0653">Protein transport</keyword>
<name>A0A3B0RD52_9ZZZZ</name>
<feature type="transmembrane region" description="Helical" evidence="11">
    <location>
        <begin position="51"/>
        <end position="74"/>
    </location>
</feature>
<dbReference type="GO" id="GO:0043952">
    <property type="term" value="P:protein transport by the Sec complex"/>
    <property type="evidence" value="ECO:0007669"/>
    <property type="project" value="TreeGrafter"/>
</dbReference>
<comment type="similarity">
    <text evidence="2">Belongs to the SecG family.</text>
</comment>
<evidence type="ECO:0000256" key="4">
    <source>
        <dbReference type="ARBA" id="ARBA00022475"/>
    </source>
</evidence>
<dbReference type="NCBIfam" id="TIGR00810">
    <property type="entry name" value="secG"/>
    <property type="match status" value="1"/>
</dbReference>
<dbReference type="PRINTS" id="PR01651">
    <property type="entry name" value="SECGEXPORT"/>
</dbReference>
<keyword evidence="9 11" id="KW-0472">Membrane</keyword>
<keyword evidence="8" id="KW-0811">Translocation</keyword>
<evidence type="ECO:0000256" key="7">
    <source>
        <dbReference type="ARBA" id="ARBA00022989"/>
    </source>
</evidence>
<proteinExistence type="inferred from homology"/>
<evidence type="ECO:0000256" key="9">
    <source>
        <dbReference type="ARBA" id="ARBA00023136"/>
    </source>
</evidence>
<dbReference type="GO" id="GO:0009306">
    <property type="term" value="P:protein secretion"/>
    <property type="evidence" value="ECO:0007669"/>
    <property type="project" value="InterPro"/>
</dbReference>
<dbReference type="PANTHER" id="PTHR34182:SF1">
    <property type="entry name" value="PROTEIN-EXPORT MEMBRANE PROTEIN SECG"/>
    <property type="match status" value="1"/>
</dbReference>
<sequence length="125" mass="12180">MTEIILVIHLLIALGLIAAVLMQRSEGGALGIGGGGGGGGGMFTARGAGNALTKTTAVLALAFFITSITLTILATRATTPTSVFEGVGGSPTSGEGNSGSNAPVRLPNLGGPPADPTRPQVPTGQ</sequence>
<evidence type="ECO:0000256" key="5">
    <source>
        <dbReference type="ARBA" id="ARBA00022692"/>
    </source>
</evidence>
<evidence type="ECO:0000256" key="3">
    <source>
        <dbReference type="ARBA" id="ARBA00022448"/>
    </source>
</evidence>
<evidence type="ECO:0000256" key="11">
    <source>
        <dbReference type="SAM" id="Phobius"/>
    </source>
</evidence>
<keyword evidence="5 11" id="KW-0812">Transmembrane</keyword>
<dbReference type="EMBL" id="UOEC01000071">
    <property type="protein sequence ID" value="VAV90052.1"/>
    <property type="molecule type" value="Genomic_DNA"/>
</dbReference>
<reference evidence="12" key="1">
    <citation type="submission" date="2018-06" db="EMBL/GenBank/DDBJ databases">
        <authorList>
            <person name="Zhirakovskaya E."/>
        </authorList>
    </citation>
    <scope>NUCLEOTIDE SEQUENCE</scope>
</reference>
<evidence type="ECO:0000256" key="10">
    <source>
        <dbReference type="SAM" id="MobiDB-lite"/>
    </source>
</evidence>
<dbReference type="GO" id="GO:0015450">
    <property type="term" value="F:protein-transporting ATPase activity"/>
    <property type="evidence" value="ECO:0007669"/>
    <property type="project" value="InterPro"/>
</dbReference>
<protein>
    <submittedName>
        <fullName evidence="12">Protein translocase membrane subunit SecG</fullName>
    </submittedName>
</protein>
<comment type="subcellular location">
    <subcellularLocation>
        <location evidence="1">Cell membrane</location>
        <topology evidence="1">Multi-pass membrane protein</topology>
    </subcellularLocation>
</comment>
<accession>A0A3B0RD52</accession>
<gene>
    <name evidence="12" type="ORF">MNBD_ALPHA08-1657</name>
</gene>
<organism evidence="12">
    <name type="scientific">hydrothermal vent metagenome</name>
    <dbReference type="NCBI Taxonomy" id="652676"/>
    <lineage>
        <taxon>unclassified sequences</taxon>
        <taxon>metagenomes</taxon>
        <taxon>ecological metagenomes</taxon>
    </lineage>
</organism>
<evidence type="ECO:0000256" key="2">
    <source>
        <dbReference type="ARBA" id="ARBA00008445"/>
    </source>
</evidence>
<dbReference type="GO" id="GO:0005886">
    <property type="term" value="C:plasma membrane"/>
    <property type="evidence" value="ECO:0007669"/>
    <property type="project" value="UniProtKB-SubCell"/>
</dbReference>
<dbReference type="PANTHER" id="PTHR34182">
    <property type="entry name" value="PROTEIN-EXPORT MEMBRANE PROTEIN SECG"/>
    <property type="match status" value="1"/>
</dbReference>
<dbReference type="GO" id="GO:0065002">
    <property type="term" value="P:intracellular protein transmembrane transport"/>
    <property type="evidence" value="ECO:0007669"/>
    <property type="project" value="TreeGrafter"/>
</dbReference>
<feature type="region of interest" description="Disordered" evidence="10">
    <location>
        <begin position="82"/>
        <end position="125"/>
    </location>
</feature>
<keyword evidence="4" id="KW-1003">Cell membrane</keyword>
<evidence type="ECO:0000313" key="12">
    <source>
        <dbReference type="EMBL" id="VAV90052.1"/>
    </source>
</evidence>
<keyword evidence="3" id="KW-0813">Transport</keyword>
<feature type="compositionally biased region" description="Polar residues" evidence="10">
    <location>
        <begin position="92"/>
        <end position="101"/>
    </location>
</feature>
<dbReference type="Pfam" id="PF03840">
    <property type="entry name" value="SecG"/>
    <property type="match status" value="1"/>
</dbReference>
<keyword evidence="7 11" id="KW-1133">Transmembrane helix</keyword>
<evidence type="ECO:0000256" key="6">
    <source>
        <dbReference type="ARBA" id="ARBA00022927"/>
    </source>
</evidence>
<evidence type="ECO:0000256" key="8">
    <source>
        <dbReference type="ARBA" id="ARBA00023010"/>
    </source>
</evidence>
<dbReference type="AlphaFoldDB" id="A0A3B0RD52"/>